<keyword evidence="6" id="KW-0460">Magnesium</keyword>
<keyword evidence="3" id="KW-0479">Metal-binding</keyword>
<comment type="caution">
    <text evidence="12">The sequence shown here is derived from an EMBL/GenBank/DDBJ whole genome shotgun (WGS) entry which is preliminary data.</text>
</comment>
<evidence type="ECO:0000256" key="9">
    <source>
        <dbReference type="ARBA" id="ARBA00042761"/>
    </source>
</evidence>
<dbReference type="Gene3D" id="3.30.420.10">
    <property type="entry name" value="Ribonuclease H-like superfamily/Ribonuclease H"/>
    <property type="match status" value="1"/>
</dbReference>
<dbReference type="InterPro" id="IPR002562">
    <property type="entry name" value="3'-5'_exonuclease_dom"/>
</dbReference>
<dbReference type="AlphaFoldDB" id="A0A8J2STG4"/>
<feature type="compositionally biased region" description="Basic residues" evidence="10">
    <location>
        <begin position="9"/>
        <end position="23"/>
    </location>
</feature>
<keyword evidence="4" id="KW-0378">Hydrolase</keyword>
<evidence type="ECO:0000313" key="12">
    <source>
        <dbReference type="EMBL" id="CAH0379867.1"/>
    </source>
</evidence>
<dbReference type="SUPFAM" id="SSF53098">
    <property type="entry name" value="Ribonuclease H-like"/>
    <property type="match status" value="1"/>
</dbReference>
<evidence type="ECO:0000256" key="3">
    <source>
        <dbReference type="ARBA" id="ARBA00022723"/>
    </source>
</evidence>
<dbReference type="Proteomes" id="UP000789595">
    <property type="component" value="Unassembled WGS sequence"/>
</dbReference>
<dbReference type="PANTHER" id="PTHR13620:SF109">
    <property type="entry name" value="3'-5' EXONUCLEASE"/>
    <property type="match status" value="1"/>
</dbReference>
<proteinExistence type="predicted"/>
<dbReference type="OrthoDB" id="46025at2759"/>
<feature type="domain" description="3'-5' exonuclease" evidence="11">
    <location>
        <begin position="104"/>
        <end position="250"/>
    </location>
</feature>
<evidence type="ECO:0000256" key="2">
    <source>
        <dbReference type="ARBA" id="ARBA00022722"/>
    </source>
</evidence>
<dbReference type="InterPro" id="IPR051132">
    <property type="entry name" value="3-5_Exonuclease_domain"/>
</dbReference>
<feature type="region of interest" description="Disordered" evidence="10">
    <location>
        <begin position="1"/>
        <end position="44"/>
    </location>
</feature>
<accession>A0A8J2STG4</accession>
<dbReference type="PANTHER" id="PTHR13620">
    <property type="entry name" value="3-5 EXONUCLEASE"/>
    <property type="match status" value="1"/>
</dbReference>
<evidence type="ECO:0000256" key="8">
    <source>
        <dbReference type="ARBA" id="ARBA00040531"/>
    </source>
</evidence>
<evidence type="ECO:0000256" key="6">
    <source>
        <dbReference type="ARBA" id="ARBA00022842"/>
    </source>
</evidence>
<comment type="subcellular location">
    <subcellularLocation>
        <location evidence="1">Nucleus</location>
    </subcellularLocation>
</comment>
<evidence type="ECO:0000256" key="5">
    <source>
        <dbReference type="ARBA" id="ARBA00022839"/>
    </source>
</evidence>
<dbReference type="GO" id="GO:0008408">
    <property type="term" value="F:3'-5' exonuclease activity"/>
    <property type="evidence" value="ECO:0007669"/>
    <property type="project" value="InterPro"/>
</dbReference>
<evidence type="ECO:0000256" key="10">
    <source>
        <dbReference type="SAM" id="MobiDB-lite"/>
    </source>
</evidence>
<organism evidence="12 13">
    <name type="scientific">Pelagomonas calceolata</name>
    <dbReference type="NCBI Taxonomy" id="35677"/>
    <lineage>
        <taxon>Eukaryota</taxon>
        <taxon>Sar</taxon>
        <taxon>Stramenopiles</taxon>
        <taxon>Ochrophyta</taxon>
        <taxon>Pelagophyceae</taxon>
        <taxon>Pelagomonadales</taxon>
        <taxon>Pelagomonadaceae</taxon>
        <taxon>Pelagomonas</taxon>
    </lineage>
</organism>
<evidence type="ECO:0000259" key="11">
    <source>
        <dbReference type="Pfam" id="PF01612"/>
    </source>
</evidence>
<keyword evidence="5" id="KW-0269">Exonuclease</keyword>
<evidence type="ECO:0000313" key="13">
    <source>
        <dbReference type="Proteomes" id="UP000789595"/>
    </source>
</evidence>
<dbReference type="GO" id="GO:0046872">
    <property type="term" value="F:metal ion binding"/>
    <property type="evidence" value="ECO:0007669"/>
    <property type="project" value="UniProtKB-KW"/>
</dbReference>
<keyword evidence="2" id="KW-0540">Nuclease</keyword>
<reference evidence="12" key="1">
    <citation type="submission" date="2021-11" db="EMBL/GenBank/DDBJ databases">
        <authorList>
            <consortium name="Genoscope - CEA"/>
            <person name="William W."/>
        </authorList>
    </citation>
    <scope>NUCLEOTIDE SEQUENCE</scope>
</reference>
<feature type="region of interest" description="Disordered" evidence="10">
    <location>
        <begin position="251"/>
        <end position="283"/>
    </location>
</feature>
<dbReference type="GO" id="GO:0005634">
    <property type="term" value="C:nucleus"/>
    <property type="evidence" value="ECO:0007669"/>
    <property type="project" value="UniProtKB-SubCell"/>
</dbReference>
<dbReference type="InterPro" id="IPR012337">
    <property type="entry name" value="RNaseH-like_sf"/>
</dbReference>
<dbReference type="GO" id="GO:0006139">
    <property type="term" value="P:nucleobase-containing compound metabolic process"/>
    <property type="evidence" value="ECO:0007669"/>
    <property type="project" value="InterPro"/>
</dbReference>
<protein>
    <recommendedName>
        <fullName evidence="8">3'-5' exonuclease</fullName>
    </recommendedName>
    <alternativeName>
        <fullName evidence="9">Werner Syndrome-like exonuclease</fullName>
    </alternativeName>
</protein>
<evidence type="ECO:0000256" key="7">
    <source>
        <dbReference type="ARBA" id="ARBA00023242"/>
    </source>
</evidence>
<keyword evidence="7" id="KW-0539">Nucleus</keyword>
<sequence length="283" mass="30767">MDRPLATARGRKPQHQKKQRQKLKSAASAANRLVTKPQSRKDRKTALAAAARLFELAERNGTKIEFVGAEESDGEDIGMEEAMAESGYRARDASPDAWAALWRSKPAVVAIDAEGTHLEPPLLVQVASDASKDVLIVQPSDSVGPDLARLLGDDAIKKCFFGAPKNERLGCTLRNVVDVQRAAGPGEGGRSRGLAEVCGELVRGAPYAKDKKLQRSFGFVRDRNWRPSPEQRSYAAADAWATLEVWRRLPRKRSRGGSGGGGARKRRKSGDGGAALDIEIRFE</sequence>
<dbReference type="GO" id="GO:0003676">
    <property type="term" value="F:nucleic acid binding"/>
    <property type="evidence" value="ECO:0007669"/>
    <property type="project" value="InterPro"/>
</dbReference>
<keyword evidence="13" id="KW-1185">Reference proteome</keyword>
<evidence type="ECO:0000256" key="4">
    <source>
        <dbReference type="ARBA" id="ARBA00022801"/>
    </source>
</evidence>
<dbReference type="EMBL" id="CAKKNE010000006">
    <property type="protein sequence ID" value="CAH0379867.1"/>
    <property type="molecule type" value="Genomic_DNA"/>
</dbReference>
<name>A0A8J2STG4_9STRA</name>
<dbReference type="Pfam" id="PF01612">
    <property type="entry name" value="DNA_pol_A_exo1"/>
    <property type="match status" value="1"/>
</dbReference>
<evidence type="ECO:0000256" key="1">
    <source>
        <dbReference type="ARBA" id="ARBA00004123"/>
    </source>
</evidence>
<gene>
    <name evidence="12" type="ORF">PECAL_6P15070</name>
</gene>
<dbReference type="InterPro" id="IPR036397">
    <property type="entry name" value="RNaseH_sf"/>
</dbReference>